<name>A0A367K068_RHIAZ</name>
<evidence type="ECO:0000256" key="8">
    <source>
        <dbReference type="ARBA" id="ARBA00023136"/>
    </source>
</evidence>
<evidence type="ECO:0000256" key="3">
    <source>
        <dbReference type="ARBA" id="ARBA00022448"/>
    </source>
</evidence>
<dbReference type="OrthoDB" id="14252at2759"/>
<dbReference type="SUPFAM" id="SSF103506">
    <property type="entry name" value="Mitochondrial carrier"/>
    <property type="match status" value="1"/>
</dbReference>
<comment type="similarity">
    <text evidence="2 10">Belongs to the mitochondrial carrier (TC 2.A.29) family.</text>
</comment>
<dbReference type="PANTHER" id="PTHR45624">
    <property type="entry name" value="MITOCHONDRIAL BASIC AMINO ACIDS TRANSPORTER-RELATED"/>
    <property type="match status" value="1"/>
</dbReference>
<dbReference type="PROSITE" id="PS50920">
    <property type="entry name" value="SOLCAR"/>
    <property type="match status" value="3"/>
</dbReference>
<dbReference type="Pfam" id="PF00153">
    <property type="entry name" value="Mito_carr"/>
    <property type="match status" value="3"/>
</dbReference>
<dbReference type="InterPro" id="IPR023395">
    <property type="entry name" value="MCP_dom_sf"/>
</dbReference>
<dbReference type="GO" id="GO:0031966">
    <property type="term" value="C:mitochondrial membrane"/>
    <property type="evidence" value="ECO:0007669"/>
    <property type="project" value="UniProtKB-SubCell"/>
</dbReference>
<feature type="transmembrane region" description="Helical" evidence="11">
    <location>
        <begin position="20"/>
        <end position="41"/>
    </location>
</feature>
<evidence type="ECO:0000256" key="11">
    <source>
        <dbReference type="SAM" id="Phobius"/>
    </source>
</evidence>
<evidence type="ECO:0000256" key="2">
    <source>
        <dbReference type="ARBA" id="ARBA00006375"/>
    </source>
</evidence>
<dbReference type="EMBL" id="PJQL01000446">
    <property type="protein sequence ID" value="RCH95642.1"/>
    <property type="molecule type" value="Genomic_DNA"/>
</dbReference>
<protein>
    <submittedName>
        <fullName evidence="12">Uncharacterized protein</fullName>
    </submittedName>
</protein>
<evidence type="ECO:0000256" key="1">
    <source>
        <dbReference type="ARBA" id="ARBA00004225"/>
    </source>
</evidence>
<comment type="subcellular location">
    <subcellularLocation>
        <location evidence="1">Mitochondrion membrane</location>
        <topology evidence="1">Multi-pass membrane protein</topology>
    </subcellularLocation>
</comment>
<gene>
    <name evidence="12" type="ORF">CU097_004598</name>
</gene>
<evidence type="ECO:0000256" key="4">
    <source>
        <dbReference type="ARBA" id="ARBA00022692"/>
    </source>
</evidence>
<evidence type="ECO:0000313" key="12">
    <source>
        <dbReference type="EMBL" id="RCH95642.1"/>
    </source>
</evidence>
<dbReference type="PANTHER" id="PTHR45624:SF10">
    <property type="entry name" value="SLC (SOLUTE CARRIER) HOMOLOG"/>
    <property type="match status" value="1"/>
</dbReference>
<proteinExistence type="inferred from homology"/>
<organism evidence="12 13">
    <name type="scientific">Rhizopus azygosporus</name>
    <name type="common">Rhizopus microsporus var. azygosporus</name>
    <dbReference type="NCBI Taxonomy" id="86630"/>
    <lineage>
        <taxon>Eukaryota</taxon>
        <taxon>Fungi</taxon>
        <taxon>Fungi incertae sedis</taxon>
        <taxon>Mucoromycota</taxon>
        <taxon>Mucoromycotina</taxon>
        <taxon>Mucoromycetes</taxon>
        <taxon>Mucorales</taxon>
        <taxon>Mucorineae</taxon>
        <taxon>Rhizopodaceae</taxon>
        <taxon>Rhizopus</taxon>
    </lineage>
</organism>
<evidence type="ECO:0000256" key="9">
    <source>
        <dbReference type="PROSITE-ProRule" id="PRU00282"/>
    </source>
</evidence>
<feature type="repeat" description="Solcar" evidence="9">
    <location>
        <begin position="16"/>
        <end position="93"/>
    </location>
</feature>
<dbReference type="GO" id="GO:0022857">
    <property type="term" value="F:transmembrane transporter activity"/>
    <property type="evidence" value="ECO:0007669"/>
    <property type="project" value="TreeGrafter"/>
</dbReference>
<accession>A0A367K068</accession>
<feature type="transmembrane region" description="Helical" evidence="11">
    <location>
        <begin position="69"/>
        <end position="90"/>
    </location>
</feature>
<evidence type="ECO:0000313" key="13">
    <source>
        <dbReference type="Proteomes" id="UP000252139"/>
    </source>
</evidence>
<keyword evidence="6 11" id="KW-1133">Transmembrane helix</keyword>
<keyword evidence="8 9" id="KW-0472">Membrane</keyword>
<keyword evidence="3 10" id="KW-0813">Transport</keyword>
<evidence type="ECO:0000256" key="10">
    <source>
        <dbReference type="RuleBase" id="RU000488"/>
    </source>
</evidence>
<dbReference type="Gene3D" id="1.50.40.10">
    <property type="entry name" value="Mitochondrial carrier domain"/>
    <property type="match status" value="1"/>
</dbReference>
<sequence>MLDVDELPEKPNVNTFNSVLAGLIGGLAGLAVGHPFVKVRLQSRELSSRYKGTLNCFVSTIKQEKFIGLYKGMVGVGAINALVFGSYTYLMQLQAQSQGISYDETTQNAPLQHVFLAGMGSGVISSFVTCPMELAKVQLQNQTTNTTAVKGPLDCLHKMYLTGGLRYCFKGMVPTMLRELSFGPYFLTYEIVTRSLAKPNQELSGPRVILAGGVAGIAAWCSTYFADVVKTRIQSEPHRYKGFIDCMKCSYYEEGWRIFFKGLTPTILRAFPSNAATFAAYTWTMNLFLSKETITRRTYEEAIL</sequence>
<keyword evidence="7" id="KW-0496">Mitochondrion</keyword>
<dbReference type="AlphaFoldDB" id="A0A367K068"/>
<reference evidence="12 13" key="1">
    <citation type="journal article" date="2018" name="G3 (Bethesda)">
        <title>Phylogenetic and Phylogenomic Definition of Rhizopus Species.</title>
        <authorList>
            <person name="Gryganskyi A.P."/>
            <person name="Golan J."/>
            <person name="Dolatabadi S."/>
            <person name="Mondo S."/>
            <person name="Robb S."/>
            <person name="Idnurm A."/>
            <person name="Muszewska A."/>
            <person name="Steczkiewicz K."/>
            <person name="Masonjones S."/>
            <person name="Liao H.L."/>
            <person name="Gajdeczka M.T."/>
            <person name="Anike F."/>
            <person name="Vuek A."/>
            <person name="Anishchenko I.M."/>
            <person name="Voigt K."/>
            <person name="de Hoog G.S."/>
            <person name="Smith M.E."/>
            <person name="Heitman J."/>
            <person name="Vilgalys R."/>
            <person name="Stajich J.E."/>
        </authorList>
    </citation>
    <scope>NUCLEOTIDE SEQUENCE [LARGE SCALE GENOMIC DNA]</scope>
    <source>
        <strain evidence="12 13">CBS 357.93</strain>
    </source>
</reference>
<feature type="repeat" description="Solcar" evidence="9">
    <location>
        <begin position="203"/>
        <end position="287"/>
    </location>
</feature>
<evidence type="ECO:0000256" key="6">
    <source>
        <dbReference type="ARBA" id="ARBA00022989"/>
    </source>
</evidence>
<dbReference type="Proteomes" id="UP000252139">
    <property type="component" value="Unassembled WGS sequence"/>
</dbReference>
<dbReference type="InterPro" id="IPR050567">
    <property type="entry name" value="Mitochondrial_Carrier"/>
</dbReference>
<keyword evidence="4 9" id="KW-0812">Transmembrane</keyword>
<keyword evidence="5" id="KW-0677">Repeat</keyword>
<comment type="caution">
    <text evidence="12">The sequence shown here is derived from an EMBL/GenBank/DDBJ whole genome shotgun (WGS) entry which is preliminary data.</text>
</comment>
<feature type="repeat" description="Solcar" evidence="9">
    <location>
        <begin position="109"/>
        <end position="195"/>
    </location>
</feature>
<evidence type="ECO:0000256" key="7">
    <source>
        <dbReference type="ARBA" id="ARBA00023128"/>
    </source>
</evidence>
<dbReference type="InterPro" id="IPR018108">
    <property type="entry name" value="MCP_transmembrane"/>
</dbReference>
<evidence type="ECO:0000256" key="5">
    <source>
        <dbReference type="ARBA" id="ARBA00022737"/>
    </source>
</evidence>
<keyword evidence="13" id="KW-1185">Reference proteome</keyword>